<sequence length="325" mass="34706">MSDIEALTKENRKLSAKLEARDAELKKLRAENRELKLRPPPRTYVDADDEREANAWREKANNLLTLLDNLQHDMQDDLLNLEAETLQPGSSTLSTPAKGSSSTLVASTAKTAEPAAEPAEAASPAPRSGRKRKERSERTKSPEPLFAEPAAESAAAADADAADASLDALTKAYKDLGAAAKYIHQRYREVKDGVADNATAKNIWADNSDPIKHSAKAAKAVAGHRDEPIDFGSAPFADKTLEVTKAAKEWAESVRKIYSQAGDHASALKAGAKALHSSARKLGSAAADFNASDAASVELVTTHANAVAANLKTLMDAEADWLLSM</sequence>
<name>A0A0L0DRD8_THETB</name>
<evidence type="ECO:0000313" key="3">
    <source>
        <dbReference type="Proteomes" id="UP000054408"/>
    </source>
</evidence>
<feature type="region of interest" description="Disordered" evidence="1">
    <location>
        <begin position="88"/>
        <end position="154"/>
    </location>
</feature>
<accession>A0A0L0DRD8</accession>
<dbReference type="AlphaFoldDB" id="A0A0L0DRD8"/>
<feature type="compositionally biased region" description="Polar residues" evidence="1">
    <location>
        <begin position="88"/>
        <end position="105"/>
    </location>
</feature>
<feature type="compositionally biased region" description="Low complexity" evidence="1">
    <location>
        <begin position="106"/>
        <end position="127"/>
    </location>
</feature>
<dbReference type="Proteomes" id="UP000054408">
    <property type="component" value="Unassembled WGS sequence"/>
</dbReference>
<dbReference type="RefSeq" id="XP_013761721.1">
    <property type="nucleotide sequence ID" value="XM_013906267.1"/>
</dbReference>
<keyword evidence="3" id="KW-1185">Reference proteome</keyword>
<organism evidence="2 3">
    <name type="scientific">Thecamonas trahens ATCC 50062</name>
    <dbReference type="NCBI Taxonomy" id="461836"/>
    <lineage>
        <taxon>Eukaryota</taxon>
        <taxon>Apusozoa</taxon>
        <taxon>Apusomonadida</taxon>
        <taxon>Apusomonadidae</taxon>
        <taxon>Thecamonas</taxon>
    </lineage>
</organism>
<proteinExistence type="predicted"/>
<dbReference type="GeneID" id="25561417"/>
<protein>
    <submittedName>
        <fullName evidence="2">Uncharacterized protein</fullName>
    </submittedName>
</protein>
<feature type="region of interest" description="Disordered" evidence="1">
    <location>
        <begin position="32"/>
        <end position="53"/>
    </location>
</feature>
<dbReference type="EMBL" id="GL349438">
    <property type="protein sequence ID" value="KNC54822.1"/>
    <property type="molecule type" value="Genomic_DNA"/>
</dbReference>
<gene>
    <name evidence="2" type="ORF">AMSG_01675</name>
</gene>
<reference evidence="2 3" key="1">
    <citation type="submission" date="2010-05" db="EMBL/GenBank/DDBJ databases">
        <title>The Genome Sequence of Thecamonas trahens ATCC 50062.</title>
        <authorList>
            <consortium name="The Broad Institute Genome Sequencing Platform"/>
            <person name="Russ C."/>
            <person name="Cuomo C."/>
            <person name="Shea T."/>
            <person name="Young S.K."/>
            <person name="Zeng Q."/>
            <person name="Koehrsen M."/>
            <person name="Haas B."/>
            <person name="Borodovsky M."/>
            <person name="Guigo R."/>
            <person name="Alvarado L."/>
            <person name="Berlin A."/>
            <person name="Bochicchio J."/>
            <person name="Borenstein D."/>
            <person name="Chapman S."/>
            <person name="Chen Z."/>
            <person name="Freedman E."/>
            <person name="Gellesch M."/>
            <person name="Goldberg J."/>
            <person name="Griggs A."/>
            <person name="Gujja S."/>
            <person name="Heilman E."/>
            <person name="Heiman D."/>
            <person name="Hepburn T."/>
            <person name="Howarth C."/>
            <person name="Jen D."/>
            <person name="Larson L."/>
            <person name="Mehta T."/>
            <person name="Park D."/>
            <person name="Pearson M."/>
            <person name="Roberts A."/>
            <person name="Saif S."/>
            <person name="Shenoy N."/>
            <person name="Sisk P."/>
            <person name="Stolte C."/>
            <person name="Sykes S."/>
            <person name="Thomson T."/>
            <person name="Walk T."/>
            <person name="White J."/>
            <person name="Yandava C."/>
            <person name="Burger G."/>
            <person name="Gray M.W."/>
            <person name="Holland P.W.H."/>
            <person name="King N."/>
            <person name="Lang F.B.F."/>
            <person name="Roger A.J."/>
            <person name="Ruiz-Trillo I."/>
            <person name="Lander E."/>
            <person name="Nusbaum C."/>
        </authorList>
    </citation>
    <scope>NUCLEOTIDE SEQUENCE [LARGE SCALE GENOMIC DNA]</scope>
    <source>
        <strain evidence="2 3">ATCC 50062</strain>
    </source>
</reference>
<feature type="compositionally biased region" description="Low complexity" evidence="1">
    <location>
        <begin position="142"/>
        <end position="154"/>
    </location>
</feature>
<evidence type="ECO:0000256" key="1">
    <source>
        <dbReference type="SAM" id="MobiDB-lite"/>
    </source>
</evidence>
<evidence type="ECO:0000313" key="2">
    <source>
        <dbReference type="EMBL" id="KNC54822.1"/>
    </source>
</evidence>